<sequence length="135" mass="14886">MIAVTVIAELGDISRFEHPNQLMAYLGLISSEHSSGPKISRGPITKTGNGHVRKALVEAAQAYRLPARKSRTILRRQEGLPEQVRAISWKAQCRLCGRYRCLTAKGKAHNLARVAVARELAAFTWAIVREVPMAA</sequence>
<dbReference type="InterPro" id="IPR003346">
    <property type="entry name" value="Transposase_20"/>
</dbReference>
<dbReference type="PANTHER" id="PTHR33055:SF13">
    <property type="entry name" value="TRANSPOSASE"/>
    <property type="match status" value="1"/>
</dbReference>
<dbReference type="GO" id="GO:0003677">
    <property type="term" value="F:DNA binding"/>
    <property type="evidence" value="ECO:0007669"/>
    <property type="project" value="InterPro"/>
</dbReference>
<proteinExistence type="predicted"/>
<dbReference type="EMBL" id="UOEY01000134">
    <property type="protein sequence ID" value="VAW41723.1"/>
    <property type="molecule type" value="Genomic_DNA"/>
</dbReference>
<feature type="domain" description="Transposase IS116/IS110/IS902 C-terminal" evidence="1">
    <location>
        <begin position="2"/>
        <end position="63"/>
    </location>
</feature>
<dbReference type="AlphaFoldDB" id="A0A3B0VN72"/>
<dbReference type="GO" id="GO:0006313">
    <property type="term" value="P:DNA transposition"/>
    <property type="evidence" value="ECO:0007669"/>
    <property type="project" value="InterPro"/>
</dbReference>
<evidence type="ECO:0000259" key="1">
    <source>
        <dbReference type="Pfam" id="PF02371"/>
    </source>
</evidence>
<reference evidence="2" key="1">
    <citation type="submission" date="2018-06" db="EMBL/GenBank/DDBJ databases">
        <authorList>
            <person name="Zhirakovskaya E."/>
        </authorList>
    </citation>
    <scope>NUCLEOTIDE SEQUENCE</scope>
</reference>
<protein>
    <recommendedName>
        <fullName evidence="1">Transposase IS116/IS110/IS902 C-terminal domain-containing protein</fullName>
    </recommendedName>
</protein>
<evidence type="ECO:0000313" key="2">
    <source>
        <dbReference type="EMBL" id="VAW41723.1"/>
    </source>
</evidence>
<accession>A0A3B0VN72</accession>
<name>A0A3B0VN72_9ZZZZ</name>
<dbReference type="PANTHER" id="PTHR33055">
    <property type="entry name" value="TRANSPOSASE FOR INSERTION SEQUENCE ELEMENT IS1111A"/>
    <property type="match status" value="1"/>
</dbReference>
<organism evidence="2">
    <name type="scientific">hydrothermal vent metagenome</name>
    <dbReference type="NCBI Taxonomy" id="652676"/>
    <lineage>
        <taxon>unclassified sequences</taxon>
        <taxon>metagenomes</taxon>
        <taxon>ecological metagenomes</taxon>
    </lineage>
</organism>
<dbReference type="Pfam" id="PF02371">
    <property type="entry name" value="Transposase_20"/>
    <property type="match status" value="1"/>
</dbReference>
<gene>
    <name evidence="2" type="ORF">MNBD_DELTA04-1462</name>
</gene>
<dbReference type="GO" id="GO:0004803">
    <property type="term" value="F:transposase activity"/>
    <property type="evidence" value="ECO:0007669"/>
    <property type="project" value="InterPro"/>
</dbReference>
<dbReference type="InterPro" id="IPR047650">
    <property type="entry name" value="Transpos_IS110"/>
</dbReference>